<dbReference type="Proteomes" id="UP000091857">
    <property type="component" value="Chromosome 15"/>
</dbReference>
<keyword evidence="5" id="KW-0793">Thylakoid</keyword>
<evidence type="ECO:0000256" key="7">
    <source>
        <dbReference type="ARBA" id="ARBA00035649"/>
    </source>
</evidence>
<dbReference type="Pfam" id="PF05757">
    <property type="entry name" value="PsbQ"/>
    <property type="match status" value="1"/>
</dbReference>
<keyword evidence="4" id="KW-0809">Transit peptide</keyword>
<dbReference type="EMBL" id="CM004401">
    <property type="protein sequence ID" value="OAY28571.1"/>
    <property type="molecule type" value="Genomic_DNA"/>
</dbReference>
<evidence type="ECO:0000256" key="8">
    <source>
        <dbReference type="SAM" id="MobiDB-lite"/>
    </source>
</evidence>
<evidence type="ECO:0000256" key="2">
    <source>
        <dbReference type="ARBA" id="ARBA00022528"/>
    </source>
</evidence>
<dbReference type="GO" id="GO:0009507">
    <property type="term" value="C:chloroplast"/>
    <property type="evidence" value="ECO:0000318"/>
    <property type="project" value="GO_Central"/>
</dbReference>
<evidence type="ECO:0000256" key="5">
    <source>
        <dbReference type="ARBA" id="ARBA00023078"/>
    </source>
</evidence>
<keyword evidence="10" id="KW-1185">Reference proteome</keyword>
<dbReference type="GO" id="GO:0009344">
    <property type="term" value="C:nitrite reductase complex [NAD(P)H]"/>
    <property type="evidence" value="ECO:0007669"/>
    <property type="project" value="EnsemblPlants"/>
</dbReference>
<dbReference type="PANTHER" id="PTHR33399:SF2">
    <property type="entry name" value="PHOTOSYNTHETIC NDH SUBUNIT OF LUMENAL LOCATION 3, CHLOROPLASTIC"/>
    <property type="match status" value="1"/>
</dbReference>
<dbReference type="AlphaFoldDB" id="A0A2C9UDT3"/>
<dbReference type="SUPFAM" id="SSF101112">
    <property type="entry name" value="Oxygen-evolving enhancer protein 3"/>
    <property type="match status" value="1"/>
</dbReference>
<dbReference type="OrthoDB" id="783722at2759"/>
<dbReference type="GO" id="GO:0009767">
    <property type="term" value="P:photosynthetic electron transport chain"/>
    <property type="evidence" value="ECO:0000318"/>
    <property type="project" value="GO_Central"/>
</dbReference>
<evidence type="ECO:0000256" key="6">
    <source>
        <dbReference type="ARBA" id="ARBA00023136"/>
    </source>
</evidence>
<protein>
    <submittedName>
        <fullName evidence="9">Uncharacterized protein</fullName>
    </submittedName>
</protein>
<dbReference type="OMA" id="QSCYQET"/>
<evidence type="ECO:0000313" key="9">
    <source>
        <dbReference type="EMBL" id="OAY28571.1"/>
    </source>
</evidence>
<keyword evidence="6" id="KW-0472">Membrane</keyword>
<proteinExistence type="inferred from homology"/>
<dbReference type="InterPro" id="IPR023222">
    <property type="entry name" value="PsbQ-like_dom_sf"/>
</dbReference>
<dbReference type="Gramene" id="Manes.15G077300.1.v8.1">
    <property type="protein sequence ID" value="Manes.15G077300.1.v8.1.CDS"/>
    <property type="gene ID" value="Manes.15G077300.v8.1"/>
</dbReference>
<comment type="similarity">
    <text evidence="7">Belongs to the PsbQ family.</text>
</comment>
<keyword evidence="2" id="KW-0150">Chloroplast</keyword>
<keyword evidence="3" id="KW-0934">Plastid</keyword>
<dbReference type="Gene3D" id="1.20.120.290">
    <property type="entry name" value="Oxygen-evolving enhancer protein 3 (PsbQ), four-helix up-down bundle"/>
    <property type="match status" value="1"/>
</dbReference>
<feature type="region of interest" description="Disordered" evidence="8">
    <location>
        <begin position="1"/>
        <end position="28"/>
    </location>
</feature>
<dbReference type="GO" id="GO:0009055">
    <property type="term" value="F:electron transfer activity"/>
    <property type="evidence" value="ECO:0007669"/>
    <property type="project" value="EnsemblPlants"/>
</dbReference>
<organism evidence="9 10">
    <name type="scientific">Manihot esculenta</name>
    <name type="common">Cassava</name>
    <name type="synonym">Jatropha manihot</name>
    <dbReference type="NCBI Taxonomy" id="3983"/>
    <lineage>
        <taxon>Eukaryota</taxon>
        <taxon>Viridiplantae</taxon>
        <taxon>Streptophyta</taxon>
        <taxon>Embryophyta</taxon>
        <taxon>Tracheophyta</taxon>
        <taxon>Spermatophyta</taxon>
        <taxon>Magnoliopsida</taxon>
        <taxon>eudicotyledons</taxon>
        <taxon>Gunneridae</taxon>
        <taxon>Pentapetalae</taxon>
        <taxon>rosids</taxon>
        <taxon>fabids</taxon>
        <taxon>Malpighiales</taxon>
        <taxon>Euphorbiaceae</taxon>
        <taxon>Crotonoideae</taxon>
        <taxon>Manihoteae</taxon>
        <taxon>Manihot</taxon>
    </lineage>
</organism>
<dbReference type="InterPro" id="IPR008797">
    <property type="entry name" value="PSII_PsbQ"/>
</dbReference>
<sequence>MANLANLNGITETLPTTPRLTSKQKTPKRTKVIALLGKKQVNFEQGNPLQTTRRLALGLASISLVGNSGNGVSLAEDNGFWQLDFPLNVSPTVENKITNEKTGTRSFLKKGVYMANIGVAGSMYRIRKYAFDLLAMEDLIGPDTLNYVRKYLRLKSTFMYYDFDKVISAAPVNDKQSLTDLANRLFDNFEELEDASRRKNLPQTESSYQGTKVILQEVMDKIPEI</sequence>
<name>A0A2C9UDT3_MANES</name>
<feature type="compositionally biased region" description="Polar residues" evidence="8">
    <location>
        <begin position="1"/>
        <end position="24"/>
    </location>
</feature>
<dbReference type="PANTHER" id="PTHR33399">
    <property type="entry name" value="OXYGEN-EVOLVING ENHANCER PROTEIN 3-1, CHLOROPLASTIC"/>
    <property type="match status" value="1"/>
</dbReference>
<dbReference type="GO" id="GO:0005509">
    <property type="term" value="F:calcium ion binding"/>
    <property type="evidence" value="ECO:0007669"/>
    <property type="project" value="InterPro"/>
</dbReference>
<dbReference type="GO" id="GO:0019898">
    <property type="term" value="C:extrinsic component of membrane"/>
    <property type="evidence" value="ECO:0007669"/>
    <property type="project" value="InterPro"/>
</dbReference>
<accession>A0A2C9UDT3</accession>
<dbReference type="InterPro" id="IPR054099">
    <property type="entry name" value="PSII_PsbQ_pln"/>
</dbReference>
<evidence type="ECO:0000313" key="10">
    <source>
        <dbReference type="Proteomes" id="UP000091857"/>
    </source>
</evidence>
<dbReference type="FunFam" id="1.20.120.290:FF:000003">
    <property type="entry name" value="Photosynthetic NDH subunit of lumenal location 3, chloroplastic"/>
    <property type="match status" value="1"/>
</dbReference>
<evidence type="ECO:0000256" key="4">
    <source>
        <dbReference type="ARBA" id="ARBA00022946"/>
    </source>
</evidence>
<dbReference type="STRING" id="3983.A0A2C9UDT3"/>
<comment type="caution">
    <text evidence="9">The sequence shown here is derived from an EMBL/GenBank/DDBJ whole genome shotgun (WGS) entry which is preliminary data.</text>
</comment>
<dbReference type="GO" id="GO:0009654">
    <property type="term" value="C:photosystem II oxygen evolving complex"/>
    <property type="evidence" value="ECO:0007669"/>
    <property type="project" value="InterPro"/>
</dbReference>
<evidence type="ECO:0000256" key="1">
    <source>
        <dbReference type="ARBA" id="ARBA00004334"/>
    </source>
</evidence>
<comment type="subcellular location">
    <subcellularLocation>
        <location evidence="1">Plastid</location>
        <location evidence="1">Chloroplast thylakoid membrane</location>
    </subcellularLocation>
</comment>
<gene>
    <name evidence="9" type="ORF">MANES_15G077300v8</name>
</gene>
<evidence type="ECO:0000256" key="3">
    <source>
        <dbReference type="ARBA" id="ARBA00022640"/>
    </source>
</evidence>
<reference evidence="10" key="1">
    <citation type="journal article" date="2016" name="Nat. Biotechnol.">
        <title>Sequencing wild and cultivated cassava and related species reveals extensive interspecific hybridization and genetic diversity.</title>
        <authorList>
            <person name="Bredeson J.V."/>
            <person name="Lyons J.B."/>
            <person name="Prochnik S.E."/>
            <person name="Wu G.A."/>
            <person name="Ha C.M."/>
            <person name="Edsinger-Gonzales E."/>
            <person name="Grimwood J."/>
            <person name="Schmutz J."/>
            <person name="Rabbi I.Y."/>
            <person name="Egesi C."/>
            <person name="Nauluvula P."/>
            <person name="Lebot V."/>
            <person name="Ndunguru J."/>
            <person name="Mkamilo G."/>
            <person name="Bart R.S."/>
            <person name="Setter T.L."/>
            <person name="Gleadow R.M."/>
            <person name="Kulakow P."/>
            <person name="Ferguson M.E."/>
            <person name="Rounsley S."/>
            <person name="Rokhsar D.S."/>
        </authorList>
    </citation>
    <scope>NUCLEOTIDE SEQUENCE [LARGE SCALE GENOMIC DNA]</scope>
    <source>
        <strain evidence="10">cv. AM560-2</strain>
    </source>
</reference>
<dbReference type="GO" id="GO:0009535">
    <property type="term" value="C:chloroplast thylakoid membrane"/>
    <property type="evidence" value="ECO:0007669"/>
    <property type="project" value="UniProtKB-SubCell"/>
</dbReference>